<comment type="caution">
    <text evidence="2">The sequence shown here is derived from an EMBL/GenBank/DDBJ whole genome shotgun (WGS) entry which is preliminary data.</text>
</comment>
<dbReference type="GO" id="GO:0051536">
    <property type="term" value="F:iron-sulfur cluster binding"/>
    <property type="evidence" value="ECO:0007669"/>
    <property type="project" value="InterPro"/>
</dbReference>
<evidence type="ECO:0000259" key="1">
    <source>
        <dbReference type="Pfam" id="PF01314"/>
    </source>
</evidence>
<dbReference type="SUPFAM" id="SSF48310">
    <property type="entry name" value="Aldehyde ferredoxin oxidoreductase, C-terminal domains"/>
    <property type="match status" value="1"/>
</dbReference>
<dbReference type="InterPro" id="IPR013985">
    <property type="entry name" value="Ald_Fedxn_OxRdtase_dom3"/>
</dbReference>
<dbReference type="Pfam" id="PF01314">
    <property type="entry name" value="AFOR_C"/>
    <property type="match status" value="1"/>
</dbReference>
<dbReference type="Gene3D" id="1.10.599.10">
    <property type="entry name" value="Aldehyde Ferredoxin Oxidoreductase Protein, subunit A, domain 3"/>
    <property type="match status" value="1"/>
</dbReference>
<sequence>MKVPGVGTSVMRCDPFWWPWQLYLTDLDKSFEATRLCSDYGMDNQDIVTPVSWLMQLYEDGIITADDTDGVPMEWGSGDALIHVIHSMANRKGFGDALADGVLNLAKKLGPKAEALLIHRRGIVPNSDEFRNQTGVVLGTSVDTTCGRENWYGDVVWDKHLKETGRESELEEAYAYARETYGTEKAIIPWEYEGKVRGVMEAEYFERISDIFGRCFFVPKYAGHTGPIELDACKAVTGIDFDEDQLNTFAEKALTLEKAYNVREGFARDDEEVDKFWFKEPIPDGPHKGKVLDRAKFEKMKDEYYKLRGWDTETSWPERGTYERLGLKDVANSLQKLG</sequence>
<dbReference type="EMBL" id="BARU01002796">
    <property type="protein sequence ID" value="GAH18635.1"/>
    <property type="molecule type" value="Genomic_DNA"/>
</dbReference>
<dbReference type="Gene3D" id="1.10.569.10">
    <property type="entry name" value="Aldehyde Ferredoxin Oxidoreductase Protein, subunit A, domain 2"/>
    <property type="match status" value="1"/>
</dbReference>
<dbReference type="GO" id="GO:0016625">
    <property type="term" value="F:oxidoreductase activity, acting on the aldehyde or oxo group of donors, iron-sulfur protein as acceptor"/>
    <property type="evidence" value="ECO:0007669"/>
    <property type="project" value="InterPro"/>
</dbReference>
<name>X1EE62_9ZZZZ</name>
<dbReference type="GO" id="GO:0009055">
    <property type="term" value="F:electron transfer activity"/>
    <property type="evidence" value="ECO:0007669"/>
    <property type="project" value="InterPro"/>
</dbReference>
<organism evidence="2">
    <name type="scientific">marine sediment metagenome</name>
    <dbReference type="NCBI Taxonomy" id="412755"/>
    <lineage>
        <taxon>unclassified sequences</taxon>
        <taxon>metagenomes</taxon>
        <taxon>ecological metagenomes</taxon>
    </lineage>
</organism>
<dbReference type="InterPro" id="IPR013984">
    <property type="entry name" value="Ald_Fedxn_OxRdtase_dom2"/>
</dbReference>
<dbReference type="InterPro" id="IPR001203">
    <property type="entry name" value="OxRdtase_Ald_Fedxn_C"/>
</dbReference>
<dbReference type="PANTHER" id="PTHR30038:SF7">
    <property type="entry name" value="TUNGSTEN-CONTAINING GLYCERALDEHYDE-3-PHOSPHATE:FERREDOXIN OXIDOREDUCTASE"/>
    <property type="match status" value="1"/>
</dbReference>
<proteinExistence type="predicted"/>
<dbReference type="AlphaFoldDB" id="X1EE62"/>
<feature type="domain" description="Aldehyde ferredoxin oxidoreductase C-terminal" evidence="1">
    <location>
        <begin position="22"/>
        <end position="327"/>
    </location>
</feature>
<gene>
    <name evidence="2" type="ORF">S03H2_06403</name>
</gene>
<reference evidence="2" key="1">
    <citation type="journal article" date="2014" name="Front. Microbiol.">
        <title>High frequency of phylogenetically diverse reductive dehalogenase-homologous genes in deep subseafloor sedimentary metagenomes.</title>
        <authorList>
            <person name="Kawai M."/>
            <person name="Futagami T."/>
            <person name="Toyoda A."/>
            <person name="Takaki Y."/>
            <person name="Nishi S."/>
            <person name="Hori S."/>
            <person name="Arai W."/>
            <person name="Tsubouchi T."/>
            <person name="Morono Y."/>
            <person name="Uchiyama I."/>
            <person name="Ito T."/>
            <person name="Fujiyama A."/>
            <person name="Inagaki F."/>
            <person name="Takami H."/>
        </authorList>
    </citation>
    <scope>NUCLEOTIDE SEQUENCE</scope>
    <source>
        <strain evidence="2">Expedition CK06-06</strain>
    </source>
</reference>
<dbReference type="InterPro" id="IPR051919">
    <property type="entry name" value="W-dependent_AOR"/>
</dbReference>
<protein>
    <recommendedName>
        <fullName evidence="1">Aldehyde ferredoxin oxidoreductase C-terminal domain-containing protein</fullName>
    </recommendedName>
</protein>
<feature type="non-terminal residue" evidence="2">
    <location>
        <position position="338"/>
    </location>
</feature>
<evidence type="ECO:0000313" key="2">
    <source>
        <dbReference type="EMBL" id="GAH18635.1"/>
    </source>
</evidence>
<accession>X1EE62</accession>
<dbReference type="InterPro" id="IPR036021">
    <property type="entry name" value="Tungsten_al_ferr_oxy-like_C"/>
</dbReference>
<dbReference type="PANTHER" id="PTHR30038">
    <property type="entry name" value="ALDEHYDE FERREDOXIN OXIDOREDUCTASE"/>
    <property type="match status" value="1"/>
</dbReference>